<evidence type="ECO:0000256" key="2">
    <source>
        <dbReference type="SAM" id="SignalP"/>
    </source>
</evidence>
<gene>
    <name evidence="3" type="ORF">DdX_18999</name>
</gene>
<reference evidence="3" key="1">
    <citation type="submission" date="2022-01" db="EMBL/GenBank/DDBJ databases">
        <title>Genome Sequence Resource for Two Populations of Ditylenchus destructor, the Migratory Endoparasitic Phytonematode.</title>
        <authorList>
            <person name="Zhang H."/>
            <person name="Lin R."/>
            <person name="Xie B."/>
        </authorList>
    </citation>
    <scope>NUCLEOTIDE SEQUENCE</scope>
    <source>
        <strain evidence="3">BazhouSP</strain>
    </source>
</reference>
<comment type="caution">
    <text evidence="3">The sequence shown here is derived from an EMBL/GenBank/DDBJ whole genome shotgun (WGS) entry which is preliminary data.</text>
</comment>
<feature type="chain" id="PRO_5042040604" evidence="2">
    <location>
        <begin position="22"/>
        <end position="273"/>
    </location>
</feature>
<name>A0AAD4QSI0_9BILA</name>
<proteinExistence type="predicted"/>
<dbReference type="Proteomes" id="UP001201812">
    <property type="component" value="Unassembled WGS sequence"/>
</dbReference>
<organism evidence="3 4">
    <name type="scientific">Ditylenchus destructor</name>
    <dbReference type="NCBI Taxonomy" id="166010"/>
    <lineage>
        <taxon>Eukaryota</taxon>
        <taxon>Metazoa</taxon>
        <taxon>Ecdysozoa</taxon>
        <taxon>Nematoda</taxon>
        <taxon>Chromadorea</taxon>
        <taxon>Rhabditida</taxon>
        <taxon>Tylenchina</taxon>
        <taxon>Tylenchomorpha</taxon>
        <taxon>Sphaerularioidea</taxon>
        <taxon>Anguinidae</taxon>
        <taxon>Anguininae</taxon>
        <taxon>Ditylenchus</taxon>
    </lineage>
</organism>
<sequence>MREKCIAYGIILLLCILYSEAIHFELRGKLNCPDNFLDHKIQVKILLRHNQHGRVFWRKVIDLDKQAKKKSDVLIQINNNKQNKKGVIQPKSQVRIQLYTKLKPTIGKKSHTVDESKLSLEQHRLHEHCGKIIRRTYMFGAETQNGIKAKSHILDMGTCNFKTGMCDNLHKYKNARVHHVKQNIHHNGLKPSSKSDEVGLVHLFNEDNHKPASGHKKPDDHKHPDEHKHAEEHNQNAPASGSDEMGLQRLFDPNNHKNPKNHKSDEQKSERQV</sequence>
<keyword evidence="4" id="KW-1185">Reference proteome</keyword>
<evidence type="ECO:0000256" key="1">
    <source>
        <dbReference type="SAM" id="MobiDB-lite"/>
    </source>
</evidence>
<feature type="compositionally biased region" description="Basic and acidic residues" evidence="1">
    <location>
        <begin position="262"/>
        <end position="273"/>
    </location>
</feature>
<dbReference type="EMBL" id="JAKKPZ010000323">
    <property type="protein sequence ID" value="KAI1696535.1"/>
    <property type="molecule type" value="Genomic_DNA"/>
</dbReference>
<feature type="signal peptide" evidence="2">
    <location>
        <begin position="1"/>
        <end position="21"/>
    </location>
</feature>
<evidence type="ECO:0000313" key="4">
    <source>
        <dbReference type="Proteomes" id="UP001201812"/>
    </source>
</evidence>
<feature type="compositionally biased region" description="Basic and acidic residues" evidence="1">
    <location>
        <begin position="207"/>
        <end position="234"/>
    </location>
</feature>
<evidence type="ECO:0000313" key="3">
    <source>
        <dbReference type="EMBL" id="KAI1696535.1"/>
    </source>
</evidence>
<feature type="region of interest" description="Disordered" evidence="1">
    <location>
        <begin position="207"/>
        <end position="273"/>
    </location>
</feature>
<dbReference type="AlphaFoldDB" id="A0AAD4QSI0"/>
<protein>
    <submittedName>
        <fullName evidence="3">Uncharacterized protein</fullName>
    </submittedName>
</protein>
<accession>A0AAD4QSI0</accession>
<keyword evidence="2" id="KW-0732">Signal</keyword>